<accession>A0A367JIA4</accession>
<reference evidence="1 2" key="1">
    <citation type="journal article" date="2018" name="G3 (Bethesda)">
        <title>Phylogenetic and Phylogenomic Definition of Rhizopus Species.</title>
        <authorList>
            <person name="Gryganskyi A.P."/>
            <person name="Golan J."/>
            <person name="Dolatabadi S."/>
            <person name="Mondo S."/>
            <person name="Robb S."/>
            <person name="Idnurm A."/>
            <person name="Muszewska A."/>
            <person name="Steczkiewicz K."/>
            <person name="Masonjones S."/>
            <person name="Liao H.L."/>
            <person name="Gajdeczka M.T."/>
            <person name="Anike F."/>
            <person name="Vuek A."/>
            <person name="Anishchenko I.M."/>
            <person name="Voigt K."/>
            <person name="de Hoog G.S."/>
            <person name="Smith M.E."/>
            <person name="Heitman J."/>
            <person name="Vilgalys R."/>
            <person name="Stajich J.E."/>
        </authorList>
    </citation>
    <scope>NUCLEOTIDE SEQUENCE [LARGE SCALE GENOMIC DNA]</scope>
    <source>
        <strain evidence="1 2">CBS 357.93</strain>
    </source>
</reference>
<proteinExistence type="predicted"/>
<evidence type="ECO:0000313" key="1">
    <source>
        <dbReference type="EMBL" id="RCH89616.1"/>
    </source>
</evidence>
<evidence type="ECO:0000313" key="2">
    <source>
        <dbReference type="Proteomes" id="UP000252139"/>
    </source>
</evidence>
<organism evidence="1 2">
    <name type="scientific">Rhizopus azygosporus</name>
    <name type="common">Rhizopus microsporus var. azygosporus</name>
    <dbReference type="NCBI Taxonomy" id="86630"/>
    <lineage>
        <taxon>Eukaryota</taxon>
        <taxon>Fungi</taxon>
        <taxon>Fungi incertae sedis</taxon>
        <taxon>Mucoromycota</taxon>
        <taxon>Mucoromycotina</taxon>
        <taxon>Mucoromycetes</taxon>
        <taxon>Mucorales</taxon>
        <taxon>Mucorineae</taxon>
        <taxon>Rhizopodaceae</taxon>
        <taxon>Rhizopus</taxon>
    </lineage>
</organism>
<dbReference type="EMBL" id="PJQL01001256">
    <property type="protein sequence ID" value="RCH89616.1"/>
    <property type="molecule type" value="Genomic_DNA"/>
</dbReference>
<name>A0A367JIA4_RHIAZ</name>
<comment type="caution">
    <text evidence="1">The sequence shown here is derived from an EMBL/GenBank/DDBJ whole genome shotgun (WGS) entry which is preliminary data.</text>
</comment>
<protein>
    <submittedName>
        <fullName evidence="1">Uncharacterized protein</fullName>
    </submittedName>
</protein>
<gene>
    <name evidence="1" type="ORF">CU097_008405</name>
</gene>
<dbReference type="OrthoDB" id="2284137at2759"/>
<sequence length="95" mass="10633">MINLGAADRLTNQYVIFEEYDCSVHLGQLRKDKDYTRAVSGIAVNENENILPLQTETSQGASEKQASTSSAFNGNEDYIDSLLKMKKPKLNHKLL</sequence>
<dbReference type="AlphaFoldDB" id="A0A367JIA4"/>
<keyword evidence="2" id="KW-1185">Reference proteome</keyword>
<dbReference type="Proteomes" id="UP000252139">
    <property type="component" value="Unassembled WGS sequence"/>
</dbReference>